<dbReference type="AlphaFoldDB" id="A0A1Q9R931"/>
<dbReference type="EMBL" id="MKZO01000010">
    <property type="protein sequence ID" value="OLS63944.1"/>
    <property type="molecule type" value="Genomic_DNA"/>
</dbReference>
<sequence>MRGSLLPVWSRTWREVWSPLARRAAAPEDLFCELYRALVPALKQIPENAALADIVDDIQASRRAFQRVSAADFRNEASLLGFLQNAHAVLDDLAGDALANTYYNRLAAFVELFNLRYELRRPCRLYPTLPGVFAHLLHDLRDHTRDHPHLHTLQRDFDEAFRDLHDRGGEGRIKTCLQKQVNFLEALGRSNPQVKEYSLSAICDELNWPHRKVRDALKNLYSFTCDYPGIRHAGKPGSVEGNLGMREMLALCILFAGFTPYLTNRLDADAILQGW</sequence>
<accession>A0A1Q9R931</accession>
<organism evidence="1 2">
    <name type="scientific">Pseudomonas putida</name>
    <name type="common">Arthrobacter siderocapsulatus</name>
    <dbReference type="NCBI Taxonomy" id="303"/>
    <lineage>
        <taxon>Bacteria</taxon>
        <taxon>Pseudomonadati</taxon>
        <taxon>Pseudomonadota</taxon>
        <taxon>Gammaproteobacteria</taxon>
        <taxon>Pseudomonadales</taxon>
        <taxon>Pseudomonadaceae</taxon>
        <taxon>Pseudomonas</taxon>
    </lineage>
</organism>
<comment type="caution">
    <text evidence="1">The sequence shown here is derived from an EMBL/GenBank/DDBJ whole genome shotgun (WGS) entry which is preliminary data.</text>
</comment>
<reference evidence="1 2" key="1">
    <citation type="submission" date="2016-10" db="EMBL/GenBank/DDBJ databases">
        <title>Genome Sequence of Pseudomonas putida GM4FR.</title>
        <authorList>
            <person name="Poehlein A."/>
            <person name="Wemheuer F."/>
            <person name="Hollensteiner J."/>
            <person name="Wemheuer B."/>
        </authorList>
    </citation>
    <scope>NUCLEOTIDE SEQUENCE [LARGE SCALE GENOMIC DNA]</scope>
    <source>
        <strain evidence="1 2">GM4FR</strain>
    </source>
</reference>
<evidence type="ECO:0000313" key="1">
    <source>
        <dbReference type="EMBL" id="OLS63944.1"/>
    </source>
</evidence>
<evidence type="ECO:0000313" key="2">
    <source>
        <dbReference type="Proteomes" id="UP000186736"/>
    </source>
</evidence>
<dbReference type="Proteomes" id="UP000186736">
    <property type="component" value="Unassembled WGS sequence"/>
</dbReference>
<gene>
    <name evidence="1" type="ORF">PSEMO_12580</name>
</gene>
<dbReference type="RefSeq" id="WP_075802298.1">
    <property type="nucleotide sequence ID" value="NZ_MKZO01000010.1"/>
</dbReference>
<protein>
    <submittedName>
        <fullName evidence="1">Uncharacterized protein</fullName>
    </submittedName>
</protein>
<name>A0A1Q9R931_PSEPU</name>
<proteinExistence type="predicted"/>